<dbReference type="InterPro" id="IPR001873">
    <property type="entry name" value="ENaC"/>
</dbReference>
<keyword evidence="8 12" id="KW-0472">Membrane</keyword>
<keyword evidence="6" id="KW-0915">Sodium</keyword>
<evidence type="ECO:0000256" key="12">
    <source>
        <dbReference type="SAM" id="Phobius"/>
    </source>
</evidence>
<dbReference type="WBParaSite" id="maker-uti_cns_0010545-snap-gene-0.4-mRNA-1">
    <property type="protein sequence ID" value="maker-uti_cns_0010545-snap-gene-0.4-mRNA-1"/>
    <property type="gene ID" value="maker-uti_cns_0010545-snap-gene-0.4"/>
</dbReference>
<keyword evidence="4 11" id="KW-0812">Transmembrane</keyword>
<dbReference type="PANTHER" id="PTHR11690:SF248">
    <property type="entry name" value="PICKPOCKET 17, ISOFORM A"/>
    <property type="match status" value="1"/>
</dbReference>
<dbReference type="PANTHER" id="PTHR11690">
    <property type="entry name" value="AMILORIDE-SENSITIVE SODIUM CHANNEL-RELATED"/>
    <property type="match status" value="1"/>
</dbReference>
<keyword evidence="5 12" id="KW-1133">Transmembrane helix</keyword>
<feature type="transmembrane region" description="Helical" evidence="12">
    <location>
        <begin position="57"/>
        <end position="75"/>
    </location>
</feature>
<evidence type="ECO:0000256" key="3">
    <source>
        <dbReference type="ARBA" id="ARBA00022461"/>
    </source>
</evidence>
<organism evidence="13 14">
    <name type="scientific">Macrostomum lignano</name>
    <dbReference type="NCBI Taxonomy" id="282301"/>
    <lineage>
        <taxon>Eukaryota</taxon>
        <taxon>Metazoa</taxon>
        <taxon>Spiralia</taxon>
        <taxon>Lophotrochozoa</taxon>
        <taxon>Platyhelminthes</taxon>
        <taxon>Rhabditophora</taxon>
        <taxon>Macrostomorpha</taxon>
        <taxon>Macrostomida</taxon>
        <taxon>Macrostomidae</taxon>
        <taxon>Macrostomum</taxon>
    </lineage>
</organism>
<keyword evidence="2 11" id="KW-0813">Transport</keyword>
<dbReference type="GO" id="GO:0015280">
    <property type="term" value="F:ligand-gated sodium channel activity"/>
    <property type="evidence" value="ECO:0007669"/>
    <property type="project" value="TreeGrafter"/>
</dbReference>
<evidence type="ECO:0000313" key="14">
    <source>
        <dbReference type="WBParaSite" id="maker-uti_cns_0010545-snap-gene-0.4-mRNA-1"/>
    </source>
</evidence>
<dbReference type="Pfam" id="PF00858">
    <property type="entry name" value="ASC"/>
    <property type="match status" value="1"/>
</dbReference>
<protein>
    <submittedName>
        <fullName evidence="14">Acid-sensing ion channel 1</fullName>
    </submittedName>
</protein>
<evidence type="ECO:0000256" key="7">
    <source>
        <dbReference type="ARBA" id="ARBA00023065"/>
    </source>
</evidence>
<dbReference type="Gene3D" id="2.60.470.10">
    <property type="entry name" value="Acid-sensing ion channels like domains"/>
    <property type="match status" value="1"/>
</dbReference>
<keyword evidence="9 11" id="KW-0739">Sodium transport</keyword>
<dbReference type="GO" id="GO:0005886">
    <property type="term" value="C:plasma membrane"/>
    <property type="evidence" value="ECO:0007669"/>
    <property type="project" value="TreeGrafter"/>
</dbReference>
<reference evidence="14" key="1">
    <citation type="submission" date="2016-11" db="UniProtKB">
        <authorList>
            <consortium name="WormBaseParasite"/>
        </authorList>
    </citation>
    <scope>IDENTIFICATION</scope>
</reference>
<evidence type="ECO:0000256" key="11">
    <source>
        <dbReference type="RuleBase" id="RU000679"/>
    </source>
</evidence>
<dbReference type="PRINTS" id="PR01078">
    <property type="entry name" value="AMINACHANNEL"/>
</dbReference>
<sequence length="445" mass="50876">VRKQSKMASSEQQKQSQSELSDSLLQQLRENALIAFAQQTTAHGLVRLTQGSGLRRLIWALAIVGACIGFSVHLAELAQRYLSYPVSTEFSNEGADFKFPTVTICPTNFITYYSPDIVSNFTVSGHPRGLGDMIFDIPRMYHLLQQADWNVSMPVQAYSSYQDGKLALRALAYRQMLFQQPYETVIYCRYNSELCSFKNFTIYKDESRFLCMSFNPANRTLVRSGEGNGLYLVLFNYGKTFLTEEEQIDNVPGFRVTLHEKGFKPDLNSGFTVPFGYKTSAEVTVRTDTKLNREAAPCSDVLPNATYTVDFSWPDSFENQSFFGSTRDCITRLMQEEFKATCSCLGTHLALPSDLMSDTGVCHSLPEELFFFDIFYKTNEYKLREYKITNSTWDWISLASYLLSNWQVYNATANMIACYRRVRYRQETQGVATTRCPVRCSNTRY</sequence>
<keyword evidence="3 11" id="KW-0894">Sodium channel</keyword>
<evidence type="ECO:0000256" key="10">
    <source>
        <dbReference type="ARBA" id="ARBA00023303"/>
    </source>
</evidence>
<proteinExistence type="inferred from homology"/>
<comment type="subcellular location">
    <subcellularLocation>
        <location evidence="1">Membrane</location>
        <topology evidence="1">Multi-pass membrane protein</topology>
    </subcellularLocation>
</comment>
<comment type="similarity">
    <text evidence="11">Belongs to the amiloride-sensitive sodium channel (TC 1.A.6) family.</text>
</comment>
<evidence type="ECO:0000256" key="2">
    <source>
        <dbReference type="ARBA" id="ARBA00022448"/>
    </source>
</evidence>
<evidence type="ECO:0000256" key="4">
    <source>
        <dbReference type="ARBA" id="ARBA00022692"/>
    </source>
</evidence>
<keyword evidence="13" id="KW-1185">Reference proteome</keyword>
<dbReference type="Proteomes" id="UP000095280">
    <property type="component" value="Unplaced"/>
</dbReference>
<evidence type="ECO:0000256" key="5">
    <source>
        <dbReference type="ARBA" id="ARBA00022989"/>
    </source>
</evidence>
<evidence type="ECO:0000256" key="9">
    <source>
        <dbReference type="ARBA" id="ARBA00023201"/>
    </source>
</evidence>
<keyword evidence="10 11" id="KW-0407">Ion channel</keyword>
<evidence type="ECO:0000256" key="8">
    <source>
        <dbReference type="ARBA" id="ARBA00023136"/>
    </source>
</evidence>
<accession>A0A1I8I903</accession>
<keyword evidence="7 11" id="KW-0406">Ion transport</keyword>
<evidence type="ECO:0000313" key="13">
    <source>
        <dbReference type="Proteomes" id="UP000095280"/>
    </source>
</evidence>
<name>A0A1I8I903_9PLAT</name>
<dbReference type="AlphaFoldDB" id="A0A1I8I903"/>
<evidence type="ECO:0000256" key="6">
    <source>
        <dbReference type="ARBA" id="ARBA00023053"/>
    </source>
</evidence>
<evidence type="ECO:0000256" key="1">
    <source>
        <dbReference type="ARBA" id="ARBA00004141"/>
    </source>
</evidence>